<dbReference type="Gene3D" id="3.75.10.10">
    <property type="entry name" value="L-arginine/glycine Amidinotransferase, Chain A"/>
    <property type="match status" value="1"/>
</dbReference>
<dbReference type="Proteomes" id="UP000183557">
    <property type="component" value="Unassembled WGS sequence"/>
</dbReference>
<protein>
    <submittedName>
        <fullName evidence="1">Arginine deiminase</fullName>
    </submittedName>
</protein>
<dbReference type="AlphaFoldDB" id="A0A1I3R9L5"/>
<dbReference type="OrthoDB" id="9807502at2"/>
<dbReference type="GO" id="GO:0016990">
    <property type="term" value="F:arginine deiminase activity"/>
    <property type="evidence" value="ECO:0007669"/>
    <property type="project" value="TreeGrafter"/>
</dbReference>
<dbReference type="SUPFAM" id="SSF55909">
    <property type="entry name" value="Pentein"/>
    <property type="match status" value="1"/>
</dbReference>
<dbReference type="Pfam" id="PF02274">
    <property type="entry name" value="ADI"/>
    <property type="match status" value="2"/>
</dbReference>
<reference evidence="2" key="1">
    <citation type="submission" date="2016-10" db="EMBL/GenBank/DDBJ databases">
        <authorList>
            <person name="Varghese N."/>
            <person name="Submissions S."/>
        </authorList>
    </citation>
    <scope>NUCLEOTIDE SEQUENCE [LARGE SCALE GENOMIC DNA]</scope>
    <source>
        <strain evidence="2">CGMCC 1.3704</strain>
    </source>
</reference>
<accession>A0A1I3R9L5</accession>
<name>A0A1I3R9L5_HALDA</name>
<dbReference type="GO" id="GO:0019546">
    <property type="term" value="P:L-arginine deiminase pathway"/>
    <property type="evidence" value="ECO:0007669"/>
    <property type="project" value="TreeGrafter"/>
</dbReference>
<gene>
    <name evidence="1" type="ORF">SAMN04487936_102122</name>
</gene>
<dbReference type="PANTHER" id="PTHR47271">
    <property type="entry name" value="ARGININE DEIMINASE"/>
    <property type="match status" value="1"/>
</dbReference>
<evidence type="ECO:0000313" key="2">
    <source>
        <dbReference type="Proteomes" id="UP000183557"/>
    </source>
</evidence>
<evidence type="ECO:0000313" key="1">
    <source>
        <dbReference type="EMBL" id="SFJ42740.1"/>
    </source>
</evidence>
<sequence>MLKPNCWNEHDELKSVIVCSPTTLSIPDSQTATDVRWGKKADNKVMRENFHEMVQTLEREGAQVTDYSTFLSEDDHSFHEQLIDRMYVRDLACVFGSQVIPGEAGTSIRRPEYVHAHKIFAKWFSEDQFLLEWKTSANALEHGDVFVLSKDAVFINVGLRSSYESALVLYKILIQLGFSEIGIIDLPRRADSVHLDMTLNVAGPGIILAKSYLRYFPVEILTETGNTYVMMHEFLQRHGFDVIWNDEIKNTAADINFINLDPETLLLSTKANKKIFRHEKLKKKRLIEINVDELESGGGGIRCMTLPVERRP</sequence>
<keyword evidence="2" id="KW-1185">Reference proteome</keyword>
<dbReference type="EMBL" id="FOSB01000002">
    <property type="protein sequence ID" value="SFJ42740.1"/>
    <property type="molecule type" value="Genomic_DNA"/>
</dbReference>
<dbReference type="RefSeq" id="WP_075035231.1">
    <property type="nucleotide sequence ID" value="NZ_FOSB01000002.1"/>
</dbReference>
<organism evidence="1 2">
    <name type="scientific">Halobacillus dabanensis</name>
    <dbReference type="NCBI Taxonomy" id="240302"/>
    <lineage>
        <taxon>Bacteria</taxon>
        <taxon>Bacillati</taxon>
        <taxon>Bacillota</taxon>
        <taxon>Bacilli</taxon>
        <taxon>Bacillales</taxon>
        <taxon>Bacillaceae</taxon>
        <taxon>Halobacillus</taxon>
    </lineage>
</organism>
<dbReference type="PANTHER" id="PTHR47271:SF2">
    <property type="entry name" value="ARGININE DEIMINASE"/>
    <property type="match status" value="1"/>
</dbReference>
<proteinExistence type="predicted"/>